<organism evidence="2">
    <name type="scientific">Desertifilum tharense IPPAS B-1220</name>
    <dbReference type="NCBI Taxonomy" id="1781255"/>
    <lineage>
        <taxon>Bacteria</taxon>
        <taxon>Bacillati</taxon>
        <taxon>Cyanobacteriota</taxon>
        <taxon>Cyanophyceae</taxon>
        <taxon>Desertifilales</taxon>
        <taxon>Desertifilaceae</taxon>
        <taxon>Desertifilum</taxon>
    </lineage>
</organism>
<name>A0A1E5QDL2_9CYAN</name>
<sequence>MNVNSILSIGIAIASLNLLTQATLAQTSEPVQSCRNYVGNSIPAFRNIPLSEIEVSPQDTTAGVTTVNWRITSGVASGTCTVAADGKISDFRQNPPAEPINAETHPAIEQQWGEDITPYRGQIEPGSVQRLQSRPGRRNQTTGEVSPEELVTVYRRHMDGNTAWVMVRGQLGQAGWINESRLLLLSQDIGNYGSSSAVEYSWGEEIPPYRTQITNGISFELLHRPIRGEGLPVAPIRGNEGVIVYRTHQDRGLTWALVKGEFGQEGWVNTRRLIRPQR</sequence>
<feature type="signal peptide" evidence="1">
    <location>
        <begin position="1"/>
        <end position="25"/>
    </location>
</feature>
<comment type="caution">
    <text evidence="2">The sequence shown here is derived from an EMBL/GenBank/DDBJ whole genome shotgun (WGS) entry which is preliminary data.</text>
</comment>
<proteinExistence type="predicted"/>
<evidence type="ECO:0000256" key="1">
    <source>
        <dbReference type="SAM" id="SignalP"/>
    </source>
</evidence>
<accession>A0A1E5QDL2</accession>
<evidence type="ECO:0008006" key="3">
    <source>
        <dbReference type="Google" id="ProtNLM"/>
    </source>
</evidence>
<gene>
    <name evidence="2" type="ORF">BH720_23615</name>
</gene>
<protein>
    <recommendedName>
        <fullName evidence="3">SH3b domain-containing protein</fullName>
    </recommendedName>
</protein>
<evidence type="ECO:0000313" key="2">
    <source>
        <dbReference type="EMBL" id="OEJ72701.1"/>
    </source>
</evidence>
<reference evidence="2" key="1">
    <citation type="submission" date="2016-09" db="EMBL/GenBank/DDBJ databases">
        <title>Draft genome of thermotolerant cyanobacterium Desertifilum sp. strain IPPAS B-1220.</title>
        <authorList>
            <person name="Sinetova M.A."/>
            <person name="Bolakhan K."/>
            <person name="Zayadan B.K."/>
            <person name="Mironov K.S."/>
            <person name="Ustinova V."/>
            <person name="Kupriyanova E.V."/>
            <person name="Sidorov R.A."/>
            <person name="Skrypnik A.N."/>
            <person name="Gogoleva N.E."/>
            <person name="Gogolev Y.V."/>
            <person name="Los D.A."/>
        </authorList>
    </citation>
    <scope>NUCLEOTIDE SEQUENCE [LARGE SCALE GENOMIC DNA]</scope>
    <source>
        <strain evidence="2">IPPAS B-1220</strain>
    </source>
</reference>
<dbReference type="RefSeq" id="WP_069969686.1">
    <property type="nucleotide sequence ID" value="NZ_CM124774.1"/>
</dbReference>
<keyword evidence="1" id="KW-0732">Signal</keyword>
<dbReference type="AlphaFoldDB" id="A0A1E5QDL2"/>
<feature type="chain" id="PRO_5009184221" description="SH3b domain-containing protein" evidence="1">
    <location>
        <begin position="26"/>
        <end position="278"/>
    </location>
</feature>
<dbReference type="EMBL" id="MJGC01000117">
    <property type="protein sequence ID" value="OEJ72701.1"/>
    <property type="molecule type" value="Genomic_DNA"/>
</dbReference>